<organism evidence="3 4">
    <name type="scientific">Pontibacter aquaedesilientis</name>
    <dbReference type="NCBI Taxonomy" id="2766980"/>
    <lineage>
        <taxon>Bacteria</taxon>
        <taxon>Pseudomonadati</taxon>
        <taxon>Bacteroidota</taxon>
        <taxon>Cytophagia</taxon>
        <taxon>Cytophagales</taxon>
        <taxon>Hymenobacteraceae</taxon>
        <taxon>Pontibacter</taxon>
    </lineage>
</organism>
<dbReference type="Pfam" id="PF08327">
    <property type="entry name" value="AHSA1"/>
    <property type="match status" value="1"/>
</dbReference>
<proteinExistence type="inferred from homology"/>
<reference evidence="3 4" key="1">
    <citation type="submission" date="2020-09" db="EMBL/GenBank/DDBJ databases">
        <title>Genome sequencing and assembly of Pontibacter sp.</title>
        <authorList>
            <person name="Chhetri G."/>
        </authorList>
    </citation>
    <scope>NUCLEOTIDE SEQUENCE [LARGE SCALE GENOMIC DNA]</scope>
    <source>
        <strain evidence="3 4">JH31</strain>
    </source>
</reference>
<dbReference type="RefSeq" id="WP_191183789.1">
    <property type="nucleotide sequence ID" value="NZ_JACXAJ010000004.1"/>
</dbReference>
<dbReference type="Proteomes" id="UP000625551">
    <property type="component" value="Unassembled WGS sequence"/>
</dbReference>
<keyword evidence="4" id="KW-1185">Reference proteome</keyword>
<sequence length="148" mass="17221">MKKTENPIVVQQTYDASSEDVWKAITNPDEMQQWYFKEISSFEPKVGFETQFNVQVQDRIFPHSWKVTEVIPAKKVAYEWRYKGYSGTALVSFKVAEKANKSELALRFEVIEDFEEDIPEFKRESAVQGWGYFIQEALKNHLDGPGNS</sequence>
<dbReference type="SUPFAM" id="SSF55961">
    <property type="entry name" value="Bet v1-like"/>
    <property type="match status" value="1"/>
</dbReference>
<name>A0ABR7XJ22_9BACT</name>
<dbReference type="CDD" id="cd07814">
    <property type="entry name" value="SRPBCC_CalC_Aha1-like"/>
    <property type="match status" value="1"/>
</dbReference>
<evidence type="ECO:0000256" key="1">
    <source>
        <dbReference type="ARBA" id="ARBA00006817"/>
    </source>
</evidence>
<evidence type="ECO:0000259" key="2">
    <source>
        <dbReference type="Pfam" id="PF08327"/>
    </source>
</evidence>
<dbReference type="EMBL" id="JACXAJ010000004">
    <property type="protein sequence ID" value="MBD1397633.1"/>
    <property type="molecule type" value="Genomic_DNA"/>
</dbReference>
<dbReference type="InterPro" id="IPR023393">
    <property type="entry name" value="START-like_dom_sf"/>
</dbReference>
<evidence type="ECO:0000313" key="4">
    <source>
        <dbReference type="Proteomes" id="UP000625551"/>
    </source>
</evidence>
<dbReference type="Gene3D" id="3.30.530.20">
    <property type="match status" value="1"/>
</dbReference>
<comment type="similarity">
    <text evidence="1">Belongs to the AHA1 family.</text>
</comment>
<protein>
    <submittedName>
        <fullName evidence="3">SRPBCC domain-containing protein</fullName>
    </submittedName>
</protein>
<dbReference type="InterPro" id="IPR013538">
    <property type="entry name" value="ASHA1/2-like_C"/>
</dbReference>
<feature type="domain" description="Activator of Hsp90 ATPase homologue 1/2-like C-terminal" evidence="2">
    <location>
        <begin position="15"/>
        <end position="142"/>
    </location>
</feature>
<comment type="caution">
    <text evidence="3">The sequence shown here is derived from an EMBL/GenBank/DDBJ whole genome shotgun (WGS) entry which is preliminary data.</text>
</comment>
<accession>A0ABR7XJ22</accession>
<evidence type="ECO:0000313" key="3">
    <source>
        <dbReference type="EMBL" id="MBD1397633.1"/>
    </source>
</evidence>
<gene>
    <name evidence="3" type="ORF">H9Q13_10680</name>
</gene>